<accession>A0A847D6Y3</accession>
<protein>
    <submittedName>
        <fullName evidence="1">Uncharacterized protein</fullName>
    </submittedName>
</protein>
<dbReference type="Proteomes" id="UP000589373">
    <property type="component" value="Unassembled WGS sequence"/>
</dbReference>
<organism evidence="1 2">
    <name type="scientific">Trichococcus flocculiformis</name>
    <dbReference type="NCBI Taxonomy" id="82803"/>
    <lineage>
        <taxon>Bacteria</taxon>
        <taxon>Bacillati</taxon>
        <taxon>Bacillota</taxon>
        <taxon>Bacilli</taxon>
        <taxon>Lactobacillales</taxon>
        <taxon>Carnobacteriaceae</taxon>
        <taxon>Trichococcus</taxon>
    </lineage>
</organism>
<sequence>MDIKYFTQILQEFGLSEKSFNVVTEPEYSKSLLLNFEKKYKTNTEDFLRLINTEIPNCDLMIDPEDVNTWSQAYNDFIFFEGELSELNSNRQTQNLFLAASDELYQYLNKKLDDNYLSREKKEGEYTPSFFYGRHTTC</sequence>
<dbReference type="AlphaFoldDB" id="A0A847D6Y3"/>
<comment type="caution">
    <text evidence="1">The sequence shown here is derived from an EMBL/GenBank/DDBJ whole genome shotgun (WGS) entry which is preliminary data.</text>
</comment>
<proteinExistence type="predicted"/>
<name>A0A847D6Y3_9LACT</name>
<dbReference type="RefSeq" id="WP_276648460.1">
    <property type="nucleotide sequence ID" value="NZ_JAAZCD010000289.1"/>
</dbReference>
<gene>
    <name evidence="1" type="ORF">GX662_12540</name>
</gene>
<reference evidence="1 2" key="1">
    <citation type="journal article" date="2020" name="Biotechnol. Biofuels">
        <title>New insights from the biogas microbiome by comprehensive genome-resolved metagenomics of nearly 1600 species originating from multiple anaerobic digesters.</title>
        <authorList>
            <person name="Campanaro S."/>
            <person name="Treu L."/>
            <person name="Rodriguez-R L.M."/>
            <person name="Kovalovszki A."/>
            <person name="Ziels R.M."/>
            <person name="Maus I."/>
            <person name="Zhu X."/>
            <person name="Kougias P.G."/>
            <person name="Basile A."/>
            <person name="Luo G."/>
            <person name="Schluter A."/>
            <person name="Konstantinidis K.T."/>
            <person name="Angelidaki I."/>
        </authorList>
    </citation>
    <scope>NUCLEOTIDE SEQUENCE [LARGE SCALE GENOMIC DNA]</scope>
    <source>
        <strain evidence="1">AS07pgkLD_105</strain>
    </source>
</reference>
<evidence type="ECO:0000313" key="1">
    <source>
        <dbReference type="EMBL" id="NLD33061.1"/>
    </source>
</evidence>
<evidence type="ECO:0000313" key="2">
    <source>
        <dbReference type="Proteomes" id="UP000589373"/>
    </source>
</evidence>
<dbReference type="EMBL" id="JAAZCD010000289">
    <property type="protein sequence ID" value="NLD33061.1"/>
    <property type="molecule type" value="Genomic_DNA"/>
</dbReference>